<name>A0A0B4DW62_PSEPS</name>
<protein>
    <submittedName>
        <fullName evidence="1">Uncharacterized protein</fullName>
    </submittedName>
</protein>
<dbReference type="Proteomes" id="UP000031196">
    <property type="component" value="Unassembled WGS sequence"/>
</dbReference>
<proteinExistence type="predicted"/>
<gene>
    <name evidence="1" type="ORF">RM50_04295</name>
</gene>
<comment type="caution">
    <text evidence="1">The sequence shown here is derived from an EMBL/GenBank/DDBJ whole genome shotgun (WGS) entry which is preliminary data.</text>
</comment>
<accession>A0A0B4DW62</accession>
<dbReference type="RefSeq" id="WP_043450383.1">
    <property type="nucleotide sequence ID" value="NZ_JWTB01000008.1"/>
</dbReference>
<evidence type="ECO:0000313" key="1">
    <source>
        <dbReference type="EMBL" id="KIC68690.1"/>
    </source>
</evidence>
<dbReference type="EMBL" id="JWTB01000008">
    <property type="protein sequence ID" value="KIC68690.1"/>
    <property type="molecule type" value="Genomic_DNA"/>
</dbReference>
<evidence type="ECO:0000313" key="2">
    <source>
        <dbReference type="Proteomes" id="UP000031196"/>
    </source>
</evidence>
<sequence length="145" mass="15627">MREFRAVEHSTQYTRALQATENAWQEMAAEFGLLTDTEVAAAVSDASASAHFASDERAAGRLLAVERPEGLRYPGFQIDRSRRIIRPVIEELLAIAGAAGRSEASLALWLAAAATGYLDGARPVDRLDNPVAVVEAASQAFNVAW</sequence>
<reference evidence="1 2" key="1">
    <citation type="submission" date="2014-12" db="EMBL/GenBank/DDBJ databases">
        <title>Genome sequencing of Arthrobacter phenanthrenivorans SWC37.</title>
        <authorList>
            <person name="Tan P.W."/>
            <person name="Chan K.-G."/>
        </authorList>
    </citation>
    <scope>NUCLEOTIDE SEQUENCE [LARGE SCALE GENOMIC DNA]</scope>
    <source>
        <strain evidence="1 2">SWC37</strain>
    </source>
</reference>
<dbReference type="AlphaFoldDB" id="A0A0B4DW62"/>
<organism evidence="1 2">
    <name type="scientific">Pseudarthrobacter phenanthrenivorans</name>
    <name type="common">Arthrobacter phenanthrenivorans</name>
    <dbReference type="NCBI Taxonomy" id="361575"/>
    <lineage>
        <taxon>Bacteria</taxon>
        <taxon>Bacillati</taxon>
        <taxon>Actinomycetota</taxon>
        <taxon>Actinomycetes</taxon>
        <taxon>Micrococcales</taxon>
        <taxon>Micrococcaceae</taxon>
        <taxon>Pseudarthrobacter</taxon>
    </lineage>
</organism>
<dbReference type="OrthoDB" id="4726228at2"/>